<protein>
    <recommendedName>
        <fullName evidence="4">Integrase catalytic domain-containing protein</fullName>
    </recommendedName>
</protein>
<comment type="caution">
    <text evidence="2">The sequence shown here is derived from an EMBL/GenBank/DDBJ whole genome shotgun (WGS) entry which is preliminary data.</text>
</comment>
<keyword evidence="1" id="KW-0812">Transmembrane</keyword>
<sequence length="1806" mass="202603">MAMAHVAIAASRQAFCILLIIESSFCLLLIVGVASRTSRNLITSLLGVVVRFRCGHDADADVKEMLSLVAVVPADSDMLAFLWTSSVDREPDVYVNQRHVFGATCSPAVANFALREAAKRKDAAIAQIVKEAFYVDDLYWSDDNEDVVIERSQELKTAFREACFELSKWVSNSRNVIETWPMEERASVVKELAGMGNSQLPKVKAVGVAWDCEQDSLTFACRRQGEKAKILSEVLSILTSVFDPLGIVGPCVLKEEWEARWQQWAGDVKVVATVSIPRWYGLDRGKPSTMHVFVDAATVGYGSVAYLAQGRTTAFVSAKSRVVNPLMTTTVPRLELQAFIVGVRLTDTLLKELENRLVMGRVVFWSDSPVDRHVEVRYVPSKENPADLISRGMDATGLIKRFDFWTTGPKFLKKEEEWPETKVKPPDNDLELRPKALAFLVGSNSADADKVAMRLTNEEFLSEEMKNPIVMPRKHPVTRLVIRSTHNDVGHLGVNSTKAELGRRFAGRTVRLLCRFQLHRYMSTVCSIEDSHLSCVEWTLLVHLSPPGSRKGGVSFSCASQQELFISTNVESFLLALERFIQRCGKPQSILSDQGTSFVKAAKEQDKSVKALAEELECQKILMSTVESVERLHQEAFRTLIVRVEGILNRRPITIDENGHSVCPMDIVSPGNKETQGFPREASTLEVLRQVRQAAQRSGDTVLLKEGSNPLVDSYITAKVVEVFRSNDGYVRSAMLKTANGKEVVRDIRRISIMKGPALERMKMPVVPPASGGVSHPELDKKGCGGAVWTNLDVTTMIKRNDHIESCPVDEHLAYKMEKRAVLAQRSAEETKPILAIYDEEASAASPSHQHLAIFLSLDGHILVFATGTNIRLLAACRTWGIDKAAVLEVDLNPDTIICDFETALIPAIRGYFPNTRVQGCYFHFCQAVHRKVECSWPPFSSLYRMVIRVLACLKQALRDNLKVVFYRVPIWEYCTLQCFHESQTVTQYYHDIEQLMIYWETYLVKSFATLNNDFCSFLRTVQRPCVLDCRKCPLLMDRKAVFEEKLRALIKEKGHNGTIFPASQRDQIITDILRIQSDGPKYPELKLVTGRPRHPQSQGAVERLNGVVQDKLAIWIRENECKICSVTFGEEPRIGLESYVLPKSLVAAAKTEEEIEEFLTSHEANDEESLNSDGKNYEENESLKAMKHFPETFIKARKEAASGQTRAAAKMTRRSKKMLIPLQIVVVMAECEGLYTVGCRERKLASKFTAADLQVISENLLSIDEAPDAEIPLRTELLLMVECMGIYSAALCMLTGSDDFCGIKQANTRITMRYREENGGQEHSDFSSCFFMLAISRFQSQLTDFPMYRLAEVEVAALYPRIREVTPNCSSVMVQDKKVCEAGVTTNLDVSAVIRRTPHVDDCQVDEHKDYRMEKRAILKKRSAEEPKTIPLIYDEEGAAASLSYPHPASFHFLEKLKRSSRLNHPLLSRNPAAGSIKEINDNAAIHVVKRNPESIIHDFETALIPAIQGYFLNTQVQGCYFHFCQAVHRKVGELGLKTRYRQHEQTRRKIRMLLATAFLPVPHVNTGIRLLEACTTGRITTWKEFLELLIAEQGVMHTVCQQALSGNLTVGNLRLFNKVYVQKLRQVAQYTGEYTNGRRTLEQFLEALMTSSERDTKSGTGDCVRCGCYSDFVISSLLFTLFCVLFNKDFTSRDGLKSRSADERYMFETRSAKKCGEVNEEVGGNEAPLANSLSQTVCAIPVTWSFNHLGLTGILFGKLGCGFVGVIYSFCRRCVPVEGWFRSSVLIGAGGRIAAFEGLILSLF</sequence>
<reference evidence="2 3" key="1">
    <citation type="submission" date="2015-01" db="EMBL/GenBank/DDBJ databases">
        <title>Evolution of Trichinella species and genotypes.</title>
        <authorList>
            <person name="Korhonen P.K."/>
            <person name="Edoardo P."/>
            <person name="Giuseppe L.R."/>
            <person name="Gasser R.B."/>
        </authorList>
    </citation>
    <scope>NUCLEOTIDE SEQUENCE [LARGE SCALE GENOMIC DNA]</scope>
    <source>
        <strain evidence="2">ISS120</strain>
    </source>
</reference>
<proteinExistence type="predicted"/>
<dbReference type="EMBL" id="JYDI01000137">
    <property type="protein sequence ID" value="KRY50954.1"/>
    <property type="molecule type" value="Genomic_DNA"/>
</dbReference>
<keyword evidence="1" id="KW-1133">Transmembrane helix</keyword>
<dbReference type="InterPro" id="IPR008042">
    <property type="entry name" value="Retrotrans_Pao"/>
</dbReference>
<evidence type="ECO:0000256" key="1">
    <source>
        <dbReference type="SAM" id="Phobius"/>
    </source>
</evidence>
<keyword evidence="1" id="KW-0472">Membrane</keyword>
<dbReference type="STRING" id="45882.A0A0V1CNU9"/>
<keyword evidence="3" id="KW-1185">Reference proteome</keyword>
<dbReference type="Proteomes" id="UP000054653">
    <property type="component" value="Unassembled WGS sequence"/>
</dbReference>
<gene>
    <name evidence="2" type="ORF">T03_2785</name>
</gene>
<evidence type="ECO:0000313" key="2">
    <source>
        <dbReference type="EMBL" id="KRY50954.1"/>
    </source>
</evidence>
<name>A0A0V1CNU9_TRIBR</name>
<feature type="transmembrane region" description="Helical" evidence="1">
    <location>
        <begin position="12"/>
        <end position="34"/>
    </location>
</feature>
<evidence type="ECO:0008006" key="4">
    <source>
        <dbReference type="Google" id="ProtNLM"/>
    </source>
</evidence>
<dbReference type="Pfam" id="PF05380">
    <property type="entry name" value="Peptidase_A17"/>
    <property type="match status" value="1"/>
</dbReference>
<dbReference type="PANTHER" id="PTHR47331">
    <property type="entry name" value="PHD-TYPE DOMAIN-CONTAINING PROTEIN"/>
    <property type="match status" value="1"/>
</dbReference>
<accession>A0A0V1CNU9</accession>
<organism evidence="2 3">
    <name type="scientific">Trichinella britovi</name>
    <name type="common">Parasitic roundworm</name>
    <dbReference type="NCBI Taxonomy" id="45882"/>
    <lineage>
        <taxon>Eukaryota</taxon>
        <taxon>Metazoa</taxon>
        <taxon>Ecdysozoa</taxon>
        <taxon>Nematoda</taxon>
        <taxon>Enoplea</taxon>
        <taxon>Dorylaimia</taxon>
        <taxon>Trichinellida</taxon>
        <taxon>Trichinellidae</taxon>
        <taxon>Trichinella</taxon>
    </lineage>
</organism>
<dbReference type="PANTHER" id="PTHR47331:SF4">
    <property type="entry name" value="PEPTIDASE S1 DOMAIN-CONTAINING PROTEIN"/>
    <property type="match status" value="1"/>
</dbReference>
<evidence type="ECO:0000313" key="3">
    <source>
        <dbReference type="Proteomes" id="UP000054653"/>
    </source>
</evidence>